<name>A0A1C4YK84_9ACTN</name>
<protein>
    <submittedName>
        <fullName evidence="5">AAA ATPase domain-containing protein</fullName>
    </submittedName>
</protein>
<dbReference type="SUPFAM" id="SSF50494">
    <property type="entry name" value="Trypsin-like serine proteases"/>
    <property type="match status" value="1"/>
</dbReference>
<dbReference type="PANTHER" id="PTHR44019:SF8">
    <property type="entry name" value="POC1 CENTRIOLAR PROTEIN HOMOLOG"/>
    <property type="match status" value="1"/>
</dbReference>
<dbReference type="InterPro" id="IPR011047">
    <property type="entry name" value="Quinoprotein_ADH-like_sf"/>
</dbReference>
<dbReference type="SUPFAM" id="SSF50998">
    <property type="entry name" value="Quinoprotein alcohol dehydrogenase-like"/>
    <property type="match status" value="2"/>
</dbReference>
<dbReference type="Gene3D" id="3.40.50.300">
    <property type="entry name" value="P-loop containing nucleotide triphosphate hydrolases"/>
    <property type="match status" value="1"/>
</dbReference>
<dbReference type="Gene3D" id="2.40.10.10">
    <property type="entry name" value="Trypsin-like serine proteases"/>
    <property type="match status" value="2"/>
</dbReference>
<dbReference type="Gene3D" id="2.130.10.10">
    <property type="entry name" value="YVTN repeat-like/Quinoprotein amine dehydrogenase"/>
    <property type="match status" value="2"/>
</dbReference>
<feature type="region of interest" description="Disordered" evidence="3">
    <location>
        <begin position="1060"/>
        <end position="1082"/>
    </location>
</feature>
<accession>A0A1C4YK84</accession>
<dbReference type="Pfam" id="PF13365">
    <property type="entry name" value="Trypsin_2"/>
    <property type="match status" value="1"/>
</dbReference>
<keyword evidence="1" id="KW-0853">WD repeat</keyword>
<dbReference type="InterPro" id="IPR043504">
    <property type="entry name" value="Peptidase_S1_PA_chymotrypsin"/>
</dbReference>
<organism evidence="5 6">
    <name type="scientific">Micromonospora chokoriensis</name>
    <dbReference type="NCBI Taxonomy" id="356851"/>
    <lineage>
        <taxon>Bacteria</taxon>
        <taxon>Bacillati</taxon>
        <taxon>Actinomycetota</taxon>
        <taxon>Actinomycetes</taxon>
        <taxon>Micromonosporales</taxon>
        <taxon>Micromonosporaceae</taxon>
        <taxon>Micromonospora</taxon>
    </lineage>
</organism>
<evidence type="ECO:0000256" key="2">
    <source>
        <dbReference type="ARBA" id="ARBA00022737"/>
    </source>
</evidence>
<dbReference type="Proteomes" id="UP000198224">
    <property type="component" value="Chromosome I"/>
</dbReference>
<dbReference type="Pfam" id="PF20703">
    <property type="entry name" value="nSTAND1"/>
    <property type="match status" value="1"/>
</dbReference>
<dbReference type="EMBL" id="LT607409">
    <property type="protein sequence ID" value="SCF21098.1"/>
    <property type="molecule type" value="Genomic_DNA"/>
</dbReference>
<reference evidence="6" key="1">
    <citation type="submission" date="2016-06" db="EMBL/GenBank/DDBJ databases">
        <authorList>
            <person name="Varghese N."/>
            <person name="Submissions Spin"/>
        </authorList>
    </citation>
    <scope>NUCLEOTIDE SEQUENCE [LARGE SCALE GENOMIC DNA]</scope>
    <source>
        <strain evidence="6">DSM 45160</strain>
    </source>
</reference>
<gene>
    <name evidence="5" type="ORF">GA0070612_4872</name>
</gene>
<dbReference type="InterPro" id="IPR015943">
    <property type="entry name" value="WD40/YVTN_repeat-like_dom_sf"/>
</dbReference>
<feature type="domain" description="Novel STAND NTPase 1" evidence="4">
    <location>
        <begin position="217"/>
        <end position="608"/>
    </location>
</feature>
<keyword evidence="2" id="KW-0677">Repeat</keyword>
<sequence>MAEDISPAAALGRLRGRSGQVVGTAFLVTADLVITCAHVVSAALGGEHFDAVAPTETVTIEFPLFGDDAPVIPYQGSVVSWWPARLDGSGDTAVLRLDRRPPVGTHPARLTLTEPDWGDKVRVFGFPADLADEFGVWVEAELRARQGAGWLQVESPPHQRGIGQGFSGSPVWSPATGIIGMVVAAERGNTTAYLIPVRTLVESHPDIAAPDPTETSPYRGLEPFLEEHSAYFRGREALTRHVITQVERHPLVTLVGPSGSGKSSLVYAGLTPSLRRLGMLVTTFRPLPGARATSLLANAVIGVVDPTLPGVGQHDEAEALADMLDTRPTRTLSWLADQLVDKAGDGGLLLFCDQFEELAAEDAQRLWRLLHNLLNVAPRRADGTARLHAVVTMRSGALDRLVTEDTAEAAAVGMVFVPPMTRDQLHEVVTAADVDFEPGLVSRIIDDTGTEPGQLPLVEFTLAQLWKRRSTRTLTHRSYEELGGVSGALARYADDVYDALPASDRLATRRLFTQLARPEDGGDFLRRPVRLADLNDDLRPVLGRLAASRLVVVSRAADGAEIADLAHQALLRQWQRLREWLIHERDFRGWQEGLRVRLAAWEAAGRDAGGLLRGVALATANRWVREHPEDIGPAERAYITSSSAGERRRAWVLRSVVAVISLLALVASGLAVVAARQTDQADARLRTAASRALADEASRQRATDPRASLQLAQAAWHHDRTAEASGVTFTWYAALQFVEQLYQDAWEGDLDKILASADGSTVVFVNKSGLPAVWTGMNGENPQQWRLPTTGGGWEGGTFALSPSGRHLGYSSGLGRIALWDIAQRSEPIELARQKTRDDLSVNGQTSSVSFSPDGSRFMVWSHRERSDTSQILVWTVEDGQPVRVTAPDLPAGSLTSVSFGPRTDTLLLVGYGFARLHQLDTGRLLKTLPVPKSVDPQPVSNGALLAHCDPDRDLVQVTDVATGEALRTVPMRSCATPVLRLDGPPYLVSANSFDASDSNSEISVTDLRTGRTYRFTTPPIDVNPLRQSHRIALFGRPDGRVAALVGDRNQGYRLAATAPQTQAPEQPKQGPAQPFGSLSLRSPDDRWEVAVNGETGRVDLVEVETRLTIASATGTPTTDAAKVIFKGFCCGFTSDGTRFLMVQGDELVAYSIPELSVEHRMRLPVQPEIGTPPNEPGMSAWASSVAADGDGRVIVLHAGLLTRWDTATGAMTDGPVPLRTDLSTQQHSALLAVMSPLPRPGHPGEVAVVEPNGEVEIWNIDRRRTIATFTVDAARGPGTPVFDVTGSRLAVRSSNEQVKVLDLNGSRAESSIPAGQIDAVLGFTPDGRLLTVSSSLKPVAQLWDDRSGKLLATLTLAASPTRWSLAGDLLSLTDAEQTRSLRLRPEVWMEHLCSLNERPYDGTERAVIKRHSGATERPCG</sequence>
<evidence type="ECO:0000259" key="4">
    <source>
        <dbReference type="Pfam" id="PF20703"/>
    </source>
</evidence>
<evidence type="ECO:0000313" key="6">
    <source>
        <dbReference type="Proteomes" id="UP000198224"/>
    </source>
</evidence>
<evidence type="ECO:0000313" key="5">
    <source>
        <dbReference type="EMBL" id="SCF21098.1"/>
    </source>
</evidence>
<dbReference type="InterPro" id="IPR050505">
    <property type="entry name" value="WDR55/POC1"/>
</dbReference>
<proteinExistence type="predicted"/>
<evidence type="ECO:0000256" key="1">
    <source>
        <dbReference type="ARBA" id="ARBA00022574"/>
    </source>
</evidence>
<dbReference type="InterPro" id="IPR049052">
    <property type="entry name" value="nSTAND1"/>
</dbReference>
<dbReference type="RefSeq" id="WP_088990010.1">
    <property type="nucleotide sequence ID" value="NZ_LT607409.1"/>
</dbReference>
<dbReference type="PANTHER" id="PTHR44019">
    <property type="entry name" value="WD REPEAT-CONTAINING PROTEIN 55"/>
    <property type="match status" value="1"/>
</dbReference>
<dbReference type="InterPro" id="IPR027417">
    <property type="entry name" value="P-loop_NTPase"/>
</dbReference>
<dbReference type="InterPro" id="IPR009003">
    <property type="entry name" value="Peptidase_S1_PA"/>
</dbReference>
<keyword evidence="6" id="KW-1185">Reference proteome</keyword>
<evidence type="ECO:0000256" key="3">
    <source>
        <dbReference type="SAM" id="MobiDB-lite"/>
    </source>
</evidence>
<dbReference type="CDD" id="cd00267">
    <property type="entry name" value="ABC_ATPase"/>
    <property type="match status" value="1"/>
</dbReference>
<dbReference type="SUPFAM" id="SSF52540">
    <property type="entry name" value="P-loop containing nucleoside triphosphate hydrolases"/>
    <property type="match status" value="1"/>
</dbReference>